<dbReference type="EMBL" id="GGLE01003374">
    <property type="protein sequence ID" value="MBY07500.1"/>
    <property type="molecule type" value="Transcribed_RNA"/>
</dbReference>
<keyword evidence="3" id="KW-0472">Membrane</keyword>
<dbReference type="InterPro" id="IPR047367">
    <property type="entry name" value="Tudor_AKAP1"/>
</dbReference>
<keyword evidence="5" id="KW-0808">Transferase</keyword>
<dbReference type="GO" id="GO:0003723">
    <property type="term" value="F:RNA binding"/>
    <property type="evidence" value="ECO:0007669"/>
    <property type="project" value="UniProtKB-UniRule"/>
</dbReference>
<dbReference type="CDD" id="cd22395">
    <property type="entry name" value="KH-I_AKAP1"/>
    <property type="match status" value="1"/>
</dbReference>
<dbReference type="InterPro" id="IPR004088">
    <property type="entry name" value="KH_dom_type_1"/>
</dbReference>
<evidence type="ECO:0000313" key="5">
    <source>
        <dbReference type="EMBL" id="MBY07500.1"/>
    </source>
</evidence>
<dbReference type="PROSITE" id="PS50084">
    <property type="entry name" value="KH_TYPE_1"/>
    <property type="match status" value="1"/>
</dbReference>
<evidence type="ECO:0000256" key="3">
    <source>
        <dbReference type="SAM" id="Phobius"/>
    </source>
</evidence>
<dbReference type="SUPFAM" id="SSF54791">
    <property type="entry name" value="Eukaryotic type KH-domain (KH-domain type I)"/>
    <property type="match status" value="1"/>
</dbReference>
<feature type="compositionally biased region" description="Basic and acidic residues" evidence="2">
    <location>
        <begin position="128"/>
        <end position="145"/>
    </location>
</feature>
<dbReference type="InterPro" id="IPR050621">
    <property type="entry name" value="Tudor_domain_containing"/>
</dbReference>
<dbReference type="InterPro" id="IPR004087">
    <property type="entry name" value="KH_dom"/>
</dbReference>
<reference evidence="5" key="1">
    <citation type="submission" date="2018-03" db="EMBL/GenBank/DDBJ databases">
        <title>The relapsing fever spirochete Borrelia turicatae persists in the highly oxidative environment of its soft-bodied tick vector.</title>
        <authorList>
            <person name="Bourret T.J."/>
            <person name="Boyle W.K."/>
            <person name="Valenzuela J.G."/>
            <person name="Oliveira F."/>
            <person name="Lopez J.E."/>
        </authorList>
    </citation>
    <scope>NUCLEOTIDE SEQUENCE</scope>
    <source>
        <strain evidence="5">Kansas strain/isolate</strain>
        <tissue evidence="5">Salivary glands</tissue>
    </source>
</reference>
<dbReference type="InterPro" id="IPR002999">
    <property type="entry name" value="Tudor"/>
</dbReference>
<dbReference type="GO" id="GO:0005739">
    <property type="term" value="C:mitochondrion"/>
    <property type="evidence" value="ECO:0007669"/>
    <property type="project" value="UniProtKB-ARBA"/>
</dbReference>
<feature type="region of interest" description="Disordered" evidence="2">
    <location>
        <begin position="37"/>
        <end position="70"/>
    </location>
</feature>
<dbReference type="SMART" id="SM00322">
    <property type="entry name" value="KH"/>
    <property type="match status" value="1"/>
</dbReference>
<feature type="domain" description="Tudor" evidence="4">
    <location>
        <begin position="434"/>
        <end position="492"/>
    </location>
</feature>
<dbReference type="GO" id="GO:0016301">
    <property type="term" value="F:kinase activity"/>
    <property type="evidence" value="ECO:0007669"/>
    <property type="project" value="UniProtKB-KW"/>
</dbReference>
<organism evidence="5">
    <name type="scientific">Ornithodoros turicata</name>
    <dbReference type="NCBI Taxonomy" id="34597"/>
    <lineage>
        <taxon>Eukaryota</taxon>
        <taxon>Metazoa</taxon>
        <taxon>Ecdysozoa</taxon>
        <taxon>Arthropoda</taxon>
        <taxon>Chelicerata</taxon>
        <taxon>Arachnida</taxon>
        <taxon>Acari</taxon>
        <taxon>Parasitiformes</taxon>
        <taxon>Ixodida</taxon>
        <taxon>Ixodoidea</taxon>
        <taxon>Argasidae</taxon>
        <taxon>Ornithodorinae</taxon>
        <taxon>Ornithodoros</taxon>
    </lineage>
</organism>
<dbReference type="GO" id="GO:0010468">
    <property type="term" value="P:regulation of gene expression"/>
    <property type="evidence" value="ECO:0007669"/>
    <property type="project" value="UniProtKB-ARBA"/>
</dbReference>
<dbReference type="SUPFAM" id="SSF63748">
    <property type="entry name" value="Tudor/PWWP/MBT"/>
    <property type="match status" value="1"/>
</dbReference>
<keyword evidence="3" id="KW-0812">Transmembrane</keyword>
<dbReference type="PANTHER" id="PTHR22948">
    <property type="entry name" value="TUDOR DOMAIN CONTAINING PROTEIN"/>
    <property type="match status" value="1"/>
</dbReference>
<evidence type="ECO:0000259" key="4">
    <source>
        <dbReference type="PROSITE" id="PS50304"/>
    </source>
</evidence>
<dbReference type="Gene3D" id="3.30.1370.10">
    <property type="entry name" value="K Homology domain, type 1"/>
    <property type="match status" value="1"/>
</dbReference>
<sequence>MAGLGPRAAVACTVPAAALVLLISLFLFRRRLRHNQQHPPQLASVDEPLLEPEASTDTQSQRPDQNTPLSVCDSDIMALKASTDFVEDEAPSPELLRNEDDDVPSREGSVDSALCESLVSSSAAESPKFVDKQNEQREEEDRVAKDMSTLCIDADEEDDGVEADARMPAKTESCAEDSKQEVIQEEEEEVVAIVSPVGDSDSGTCVDSSAQEKAVSAVTCDGDNVASSEGRAADDSTGDASLSLQTAFSDAHSEGSSDSGKGSSDIHVGSDSTPTIPEDLPTVYEFELPQDLCGRLIGRGGRNVAAIKDQSNANVFVRRHPFNPKLKLCAVEGTQGEVKMALEMIRKKFPLNTYPSVTLAQINLLPYMEVPLPETLQLNLPEGVTCDVVLTSMVTAGHFFLQQPTHPTYPSLARLDQCMLACYSQVNTPPLPQPAEAGIICAAQVMGGWFRALVVGVSEDGEECDVKFVDYGGYLHLSTSYLRQIRSDFMTLPFQASECYLANVQPVEGNTWSVEACAMFEDLAQGQILQSLIVGYAENGIPYVHLYRIQGVSNVFINRELVNRRAARWVELTH</sequence>
<dbReference type="Pfam" id="PF00567">
    <property type="entry name" value="TUDOR"/>
    <property type="match status" value="1"/>
</dbReference>
<dbReference type="Gene3D" id="2.30.30.140">
    <property type="match status" value="1"/>
</dbReference>
<protein>
    <submittedName>
        <fullName evidence="5">Putativekinase anchor protein</fullName>
    </submittedName>
</protein>
<dbReference type="CDD" id="cd20407">
    <property type="entry name" value="Tudor_AKAP1"/>
    <property type="match status" value="1"/>
</dbReference>
<dbReference type="AlphaFoldDB" id="A0A2R5LD94"/>
<feature type="compositionally biased region" description="Acidic residues" evidence="2">
    <location>
        <begin position="153"/>
        <end position="162"/>
    </location>
</feature>
<keyword evidence="5" id="KW-0418">Kinase</keyword>
<keyword evidence="3" id="KW-1133">Transmembrane helix</keyword>
<accession>A0A2R5LD94</accession>
<name>A0A2R5LD94_9ACAR</name>
<dbReference type="InterPro" id="IPR047368">
    <property type="entry name" value="KH-I_AKAP1"/>
</dbReference>
<feature type="region of interest" description="Disordered" evidence="2">
    <location>
        <begin position="86"/>
        <end position="187"/>
    </location>
</feature>
<dbReference type="PROSITE" id="PS50304">
    <property type="entry name" value="TUDOR"/>
    <property type="match status" value="1"/>
</dbReference>
<feature type="transmembrane region" description="Helical" evidence="3">
    <location>
        <begin position="6"/>
        <end position="28"/>
    </location>
</feature>
<evidence type="ECO:0000256" key="2">
    <source>
        <dbReference type="SAM" id="MobiDB-lite"/>
    </source>
</evidence>
<evidence type="ECO:0000256" key="1">
    <source>
        <dbReference type="PROSITE-ProRule" id="PRU00117"/>
    </source>
</evidence>
<dbReference type="InterPro" id="IPR035437">
    <property type="entry name" value="SNase_OB-fold_sf"/>
</dbReference>
<dbReference type="Pfam" id="PF00013">
    <property type="entry name" value="KH_1"/>
    <property type="match status" value="1"/>
</dbReference>
<dbReference type="InterPro" id="IPR036612">
    <property type="entry name" value="KH_dom_type_1_sf"/>
</dbReference>
<keyword evidence="1" id="KW-0694">RNA-binding</keyword>
<proteinExistence type="predicted"/>
<dbReference type="SMART" id="SM00333">
    <property type="entry name" value="TUDOR"/>
    <property type="match status" value="1"/>
</dbReference>
<feature type="compositionally biased region" description="Polar residues" evidence="2">
    <location>
        <begin position="55"/>
        <end position="69"/>
    </location>
</feature>
<feature type="region of interest" description="Disordered" evidence="2">
    <location>
        <begin position="248"/>
        <end position="279"/>
    </location>
</feature>
<dbReference type="PANTHER" id="PTHR22948:SF65">
    <property type="entry name" value="A-KINASE ANCHORING PROTEIN 1"/>
    <property type="match status" value="1"/>
</dbReference>
<dbReference type="Gene3D" id="2.40.50.90">
    <property type="match status" value="1"/>
</dbReference>
<feature type="compositionally biased region" description="Low complexity" evidence="2">
    <location>
        <begin position="254"/>
        <end position="265"/>
    </location>
</feature>